<dbReference type="EMBL" id="BSEC01000008">
    <property type="protein sequence ID" value="GLI96159.1"/>
    <property type="molecule type" value="Genomic_DNA"/>
</dbReference>
<organism evidence="1 2">
    <name type="scientific">Methylocystis echinoides</name>
    <dbReference type="NCBI Taxonomy" id="29468"/>
    <lineage>
        <taxon>Bacteria</taxon>
        <taxon>Pseudomonadati</taxon>
        <taxon>Pseudomonadota</taxon>
        <taxon>Alphaproteobacteria</taxon>
        <taxon>Hyphomicrobiales</taxon>
        <taxon>Methylocystaceae</taxon>
        <taxon>Methylocystis</taxon>
    </lineage>
</organism>
<comment type="caution">
    <text evidence="1">The sequence shown here is derived from an EMBL/GenBank/DDBJ whole genome shotgun (WGS) entry which is preliminary data.</text>
</comment>
<proteinExistence type="predicted"/>
<keyword evidence="2" id="KW-1185">Reference proteome</keyword>
<accession>A0A9W6LV69</accession>
<sequence length="63" mass="7082">MPEVCGDAALMAAPDDPAMWVKHIDSLRRSPYLREELVEAGRQRVNQFSWKTTAKAYADLMSG</sequence>
<protein>
    <submittedName>
        <fullName evidence="1">Uncharacterized protein</fullName>
    </submittedName>
</protein>
<dbReference type="Gene3D" id="3.40.50.2000">
    <property type="entry name" value="Glycogen Phosphorylase B"/>
    <property type="match status" value="1"/>
</dbReference>
<dbReference type="SUPFAM" id="SSF53756">
    <property type="entry name" value="UDP-Glycosyltransferase/glycogen phosphorylase"/>
    <property type="match status" value="1"/>
</dbReference>
<dbReference type="AlphaFoldDB" id="A0A9W6LV69"/>
<dbReference type="Proteomes" id="UP001144323">
    <property type="component" value="Unassembled WGS sequence"/>
</dbReference>
<gene>
    <name evidence="1" type="ORF">LMG27198_51520</name>
</gene>
<name>A0A9W6LV69_9HYPH</name>
<evidence type="ECO:0000313" key="2">
    <source>
        <dbReference type="Proteomes" id="UP001144323"/>
    </source>
</evidence>
<evidence type="ECO:0000313" key="1">
    <source>
        <dbReference type="EMBL" id="GLI96159.1"/>
    </source>
</evidence>
<reference evidence="1" key="1">
    <citation type="journal article" date="2023" name="Int. J. Syst. Evol. Microbiol.">
        <title>Methylocystis iwaonis sp. nov., a type II methane-oxidizing bacterium from surface soil of a rice paddy field in Japan, and emended description of the genus Methylocystis (ex Whittenbury et al. 1970) Bowman et al. 1993.</title>
        <authorList>
            <person name="Kaise H."/>
            <person name="Sawadogo J.B."/>
            <person name="Alam M.S."/>
            <person name="Ueno C."/>
            <person name="Dianou D."/>
            <person name="Shinjo R."/>
            <person name="Asakawa S."/>
        </authorList>
    </citation>
    <scope>NUCLEOTIDE SEQUENCE</scope>
    <source>
        <strain evidence="1">LMG27198</strain>
    </source>
</reference>